<protein>
    <submittedName>
        <fullName evidence="3">Sorbosone dehydrogenase family protein</fullName>
    </submittedName>
</protein>
<reference evidence="3 4" key="1">
    <citation type="submission" date="2019-08" db="EMBL/GenBank/DDBJ databases">
        <title>Whole genome sequencing of chitin degrading bacteria Chitinophaga pinensis YS16.</title>
        <authorList>
            <person name="Singh R.P."/>
            <person name="Manchanda G."/>
            <person name="Maurya I.K."/>
            <person name="Joshi N.K."/>
            <person name="Srivastava A.K."/>
        </authorList>
    </citation>
    <scope>NUCLEOTIDE SEQUENCE [LARGE SCALE GENOMIC DNA]</scope>
    <source>
        <strain evidence="3 4">YS-16</strain>
    </source>
</reference>
<dbReference type="RefSeq" id="WP_146305871.1">
    <property type="nucleotide sequence ID" value="NZ_VOHS01000013.1"/>
</dbReference>
<organism evidence="3 4">
    <name type="scientific">Chitinophaga pinensis</name>
    <dbReference type="NCBI Taxonomy" id="79329"/>
    <lineage>
        <taxon>Bacteria</taxon>
        <taxon>Pseudomonadati</taxon>
        <taxon>Bacteroidota</taxon>
        <taxon>Chitinophagia</taxon>
        <taxon>Chitinophagales</taxon>
        <taxon>Chitinophagaceae</taxon>
        <taxon>Chitinophaga</taxon>
    </lineage>
</organism>
<feature type="domain" description="Pyrroloquinoline quinone-dependent pyranose dehydrogenase beta-propeller" evidence="2">
    <location>
        <begin position="71"/>
        <end position="438"/>
    </location>
</feature>
<dbReference type="AlphaFoldDB" id="A0A5C6LWN0"/>
<feature type="chain" id="PRO_5022752604" evidence="1">
    <location>
        <begin position="17"/>
        <end position="439"/>
    </location>
</feature>
<evidence type="ECO:0000259" key="2">
    <source>
        <dbReference type="Pfam" id="PF22807"/>
    </source>
</evidence>
<accession>A0A5C6LWN0</accession>
<evidence type="ECO:0000313" key="4">
    <source>
        <dbReference type="Proteomes" id="UP000318815"/>
    </source>
</evidence>
<name>A0A5C6LWN0_9BACT</name>
<keyword evidence="4" id="KW-1185">Reference proteome</keyword>
<gene>
    <name evidence="3" type="ORF">FEF09_14985</name>
</gene>
<evidence type="ECO:0000256" key="1">
    <source>
        <dbReference type="SAM" id="SignalP"/>
    </source>
</evidence>
<dbReference type="InterPro" id="IPR011041">
    <property type="entry name" value="Quinoprot_gluc/sorb_DH_b-prop"/>
</dbReference>
<dbReference type="InterPro" id="IPR011042">
    <property type="entry name" value="6-blade_b-propeller_TolB-like"/>
</dbReference>
<sequence length="439" mass="47064">MRTCLLPAAIVMLAFAACHNQPSSSRSSADSTANTDTTAAADSLPAPYATKSVNNYSNVMGWHDGKTPVAPGGLTVSALATDLKNPRWIYVLPNGDILVAESSSRSDVGNKVKDVVSGRAGSGNFGNSADRITLLRDADRDGKPELRTVFLKELNQPFGMLLLDKTFYVANTDGIMQFPYKTGDTIITAQGKKILDLPAGGYNNHWTRNLISNAAGNKIYVSVGSGSNNAEHGMENEHRRAGILEINPDGSGERIYASGLRNPVGMDWAPGTKILWTAVNERDGLGDDLVPDYLTSVKEGGFYGWPYAYWGKNPDPRMEEQQQPALVDKTIVPDLSLGAHTASLGLTFYKGKALPEKYKNGAFIGQHGSWNRSTLSGYKVVFVPFENGKPAGSPEDFLTGFIADADKSEVYGRPVGIAVAADGALLVADDAGNTIWQVK</sequence>
<dbReference type="Pfam" id="PF22807">
    <property type="entry name" value="TrAA12"/>
    <property type="match status" value="1"/>
</dbReference>
<dbReference type="PANTHER" id="PTHR19328:SF55">
    <property type="entry name" value="BLR6566 PROTEIN"/>
    <property type="match status" value="1"/>
</dbReference>
<comment type="caution">
    <text evidence="3">The sequence shown here is derived from an EMBL/GenBank/DDBJ whole genome shotgun (WGS) entry which is preliminary data.</text>
</comment>
<dbReference type="OrthoDB" id="9811395at2"/>
<keyword evidence="1" id="KW-0732">Signal</keyword>
<proteinExistence type="predicted"/>
<feature type="signal peptide" evidence="1">
    <location>
        <begin position="1"/>
        <end position="16"/>
    </location>
</feature>
<dbReference type="SUPFAM" id="SSF50952">
    <property type="entry name" value="Soluble quinoprotein glucose dehydrogenase"/>
    <property type="match status" value="1"/>
</dbReference>
<dbReference type="Proteomes" id="UP000318815">
    <property type="component" value="Unassembled WGS sequence"/>
</dbReference>
<dbReference type="PROSITE" id="PS51257">
    <property type="entry name" value="PROKAR_LIPOPROTEIN"/>
    <property type="match status" value="1"/>
</dbReference>
<dbReference type="PANTHER" id="PTHR19328">
    <property type="entry name" value="HEDGEHOG-INTERACTING PROTEIN"/>
    <property type="match status" value="1"/>
</dbReference>
<dbReference type="EMBL" id="VOHS01000013">
    <property type="protein sequence ID" value="TWV99755.1"/>
    <property type="molecule type" value="Genomic_DNA"/>
</dbReference>
<evidence type="ECO:0000313" key="3">
    <source>
        <dbReference type="EMBL" id="TWV99755.1"/>
    </source>
</evidence>
<dbReference type="InterPro" id="IPR054539">
    <property type="entry name" value="Beta-prop_PDH"/>
</dbReference>
<dbReference type="Gene3D" id="2.120.10.30">
    <property type="entry name" value="TolB, C-terminal domain"/>
    <property type="match status" value="1"/>
</dbReference>